<accession>A0AAV9G362</accession>
<dbReference type="EMBL" id="MU865995">
    <property type="protein sequence ID" value="KAK4443299.1"/>
    <property type="molecule type" value="Genomic_DNA"/>
</dbReference>
<comment type="caution">
    <text evidence="2">The sequence shown here is derived from an EMBL/GenBank/DDBJ whole genome shotgun (WGS) entry which is preliminary data.</text>
</comment>
<sequence>MIVSLGEKRHQYALVDSGLRLAATSVPRGGSPRPVLLLSSQDCPLDNPTAIIEKIRTLYDNDDVFEEEFVSDTLLIADVSPSARQAMVLSTELPDEIVLHGKHWDLKFVENVDIFGAQDIVWSGPYFLSSPVVFKAFKLYTDEFACFQTTILPTRLPYRFENLNAIAPNAAGMCVAVPSRPHGQPPPGKALAGYRIGVKDNFKMAGIKTSLGNRDFLATYDEDQETAAFVKNLINLGCSLVGKTKLAAFASGEKPIDWFDFQCPFNVRADGHLEPGSSSTGSATAAAAYHFLDVLIGTDTNGSVREPAARCGVFGIRYSTDLWGSTAGLYPCSPVFDTVGAFSRDLGMLQTFSRAALRSTLKRFRQFPKQILYPAEYFPMKDTVQQRIIDSFVQILEAFLGVKKTPFSLAERWAEKPPAEANGKSLDEYAHTSGHNPFYHDIYHEYDQFRDDHFKKFGSRAYVSPSMQWRWDRGAGISKAEVEQSYKELKVLQSWFANAVLREDQTSGSSAVLILPVGPTEPNYRDVYRTPTPRLGIDALSLASFMKMPQLVVPVGQVDYDSRVSGRRESLPVCSSIAGAHGSDLMLLDLAVKALEHSNFPTKVATGRYAFPPS</sequence>
<dbReference type="InterPro" id="IPR036928">
    <property type="entry name" value="AS_sf"/>
</dbReference>
<reference evidence="2" key="1">
    <citation type="journal article" date="2023" name="Mol. Phylogenet. Evol.">
        <title>Genome-scale phylogeny and comparative genomics of the fungal order Sordariales.</title>
        <authorList>
            <person name="Hensen N."/>
            <person name="Bonometti L."/>
            <person name="Westerberg I."/>
            <person name="Brannstrom I.O."/>
            <person name="Guillou S."/>
            <person name="Cros-Aarteil S."/>
            <person name="Calhoun S."/>
            <person name="Haridas S."/>
            <person name="Kuo A."/>
            <person name="Mondo S."/>
            <person name="Pangilinan J."/>
            <person name="Riley R."/>
            <person name="LaButti K."/>
            <person name="Andreopoulos B."/>
            <person name="Lipzen A."/>
            <person name="Chen C."/>
            <person name="Yan M."/>
            <person name="Daum C."/>
            <person name="Ng V."/>
            <person name="Clum A."/>
            <person name="Steindorff A."/>
            <person name="Ohm R.A."/>
            <person name="Martin F."/>
            <person name="Silar P."/>
            <person name="Natvig D.O."/>
            <person name="Lalanne C."/>
            <person name="Gautier V."/>
            <person name="Ament-Velasquez S.L."/>
            <person name="Kruys A."/>
            <person name="Hutchinson M.I."/>
            <person name="Powell A.J."/>
            <person name="Barry K."/>
            <person name="Miller A.N."/>
            <person name="Grigoriev I.V."/>
            <person name="Debuchy R."/>
            <person name="Gladieux P."/>
            <person name="Hiltunen Thoren M."/>
            <person name="Johannesson H."/>
        </authorList>
    </citation>
    <scope>NUCLEOTIDE SEQUENCE</scope>
    <source>
        <strain evidence="2">PSN243</strain>
    </source>
</reference>
<dbReference type="Proteomes" id="UP001321760">
    <property type="component" value="Unassembled WGS sequence"/>
</dbReference>
<proteinExistence type="predicted"/>
<dbReference type="PANTHER" id="PTHR46310:SF7">
    <property type="entry name" value="AMIDASE 1"/>
    <property type="match status" value="1"/>
</dbReference>
<gene>
    <name evidence="2" type="ORF">QBC34DRAFT_452577</name>
</gene>
<keyword evidence="3" id="KW-1185">Reference proteome</keyword>
<reference evidence="2" key="2">
    <citation type="submission" date="2023-05" db="EMBL/GenBank/DDBJ databases">
        <authorList>
            <consortium name="Lawrence Berkeley National Laboratory"/>
            <person name="Steindorff A."/>
            <person name="Hensen N."/>
            <person name="Bonometti L."/>
            <person name="Westerberg I."/>
            <person name="Brannstrom I.O."/>
            <person name="Guillou S."/>
            <person name="Cros-Aarteil S."/>
            <person name="Calhoun S."/>
            <person name="Haridas S."/>
            <person name="Kuo A."/>
            <person name="Mondo S."/>
            <person name="Pangilinan J."/>
            <person name="Riley R."/>
            <person name="Labutti K."/>
            <person name="Andreopoulos B."/>
            <person name="Lipzen A."/>
            <person name="Chen C."/>
            <person name="Yanf M."/>
            <person name="Daum C."/>
            <person name="Ng V."/>
            <person name="Clum A."/>
            <person name="Ohm R."/>
            <person name="Martin F."/>
            <person name="Silar P."/>
            <person name="Natvig D."/>
            <person name="Lalanne C."/>
            <person name="Gautier V."/>
            <person name="Ament-Velasquez S.L."/>
            <person name="Kruys A."/>
            <person name="Hutchinson M.I."/>
            <person name="Powell A.J."/>
            <person name="Barry K."/>
            <person name="Miller A.N."/>
            <person name="Grigoriev I.V."/>
            <person name="Debuchy R."/>
            <person name="Gladieux P."/>
            <person name="Thoren M.H."/>
            <person name="Johannesson H."/>
        </authorList>
    </citation>
    <scope>NUCLEOTIDE SEQUENCE</scope>
    <source>
        <strain evidence="2">PSN243</strain>
    </source>
</reference>
<evidence type="ECO:0000313" key="2">
    <source>
        <dbReference type="EMBL" id="KAK4443299.1"/>
    </source>
</evidence>
<name>A0AAV9G362_9PEZI</name>
<dbReference type="PANTHER" id="PTHR46310">
    <property type="entry name" value="AMIDASE 1"/>
    <property type="match status" value="1"/>
</dbReference>
<evidence type="ECO:0000259" key="1">
    <source>
        <dbReference type="Pfam" id="PF01425"/>
    </source>
</evidence>
<feature type="domain" description="Amidase" evidence="1">
    <location>
        <begin position="188"/>
        <end position="364"/>
    </location>
</feature>
<dbReference type="InterPro" id="IPR023631">
    <property type="entry name" value="Amidase_dom"/>
</dbReference>
<dbReference type="Gene3D" id="3.90.1300.10">
    <property type="entry name" value="Amidase signature (AS) domain"/>
    <property type="match status" value="1"/>
</dbReference>
<dbReference type="SUPFAM" id="SSF75304">
    <property type="entry name" value="Amidase signature (AS) enzymes"/>
    <property type="match status" value="1"/>
</dbReference>
<evidence type="ECO:0000313" key="3">
    <source>
        <dbReference type="Proteomes" id="UP001321760"/>
    </source>
</evidence>
<protein>
    <submittedName>
        <fullName evidence="2">Amidase 1</fullName>
    </submittedName>
</protein>
<organism evidence="2 3">
    <name type="scientific">Podospora aff. communis PSN243</name>
    <dbReference type="NCBI Taxonomy" id="3040156"/>
    <lineage>
        <taxon>Eukaryota</taxon>
        <taxon>Fungi</taxon>
        <taxon>Dikarya</taxon>
        <taxon>Ascomycota</taxon>
        <taxon>Pezizomycotina</taxon>
        <taxon>Sordariomycetes</taxon>
        <taxon>Sordariomycetidae</taxon>
        <taxon>Sordariales</taxon>
        <taxon>Podosporaceae</taxon>
        <taxon>Podospora</taxon>
    </lineage>
</organism>
<dbReference type="AlphaFoldDB" id="A0AAV9G362"/>
<dbReference type="Pfam" id="PF01425">
    <property type="entry name" value="Amidase"/>
    <property type="match status" value="1"/>
</dbReference>